<gene>
    <name evidence="2" type="ORF">EG240_01975</name>
</gene>
<dbReference type="EMBL" id="RQVQ01000003">
    <property type="protein sequence ID" value="RRJ92805.1"/>
    <property type="molecule type" value="Genomic_DNA"/>
</dbReference>
<dbReference type="Pfam" id="PF13472">
    <property type="entry name" value="Lipase_GDSL_2"/>
    <property type="match status" value="1"/>
</dbReference>
<dbReference type="OrthoDB" id="9810515at2"/>
<comment type="caution">
    <text evidence="2">The sequence shown here is derived from an EMBL/GenBank/DDBJ whole genome shotgun (WGS) entry which is preliminary data.</text>
</comment>
<dbReference type="RefSeq" id="WP_125016868.1">
    <property type="nucleotide sequence ID" value="NZ_RQVQ01000003.1"/>
</dbReference>
<dbReference type="SUPFAM" id="SSF52266">
    <property type="entry name" value="SGNH hydrolase"/>
    <property type="match status" value="1"/>
</dbReference>
<evidence type="ECO:0000313" key="3">
    <source>
        <dbReference type="Proteomes" id="UP000275719"/>
    </source>
</evidence>
<name>A0A3P3WCC0_9FLAO</name>
<dbReference type="GO" id="GO:0016788">
    <property type="term" value="F:hydrolase activity, acting on ester bonds"/>
    <property type="evidence" value="ECO:0007669"/>
    <property type="project" value="UniProtKB-ARBA"/>
</dbReference>
<evidence type="ECO:0000313" key="2">
    <source>
        <dbReference type="EMBL" id="RRJ92805.1"/>
    </source>
</evidence>
<evidence type="ECO:0000259" key="1">
    <source>
        <dbReference type="Pfam" id="PF13472"/>
    </source>
</evidence>
<reference evidence="2 3" key="1">
    <citation type="submission" date="2018-11" db="EMBL/GenBank/DDBJ databases">
        <title>Flavobacterium sp. nov., YIM 102701-2 draft genome.</title>
        <authorList>
            <person name="Li G."/>
            <person name="Jiang Y."/>
        </authorList>
    </citation>
    <scope>NUCLEOTIDE SEQUENCE [LARGE SCALE GENOMIC DNA]</scope>
    <source>
        <strain evidence="2 3">YIM 102701-2</strain>
    </source>
</reference>
<feature type="domain" description="SGNH hydrolase-type esterase" evidence="1">
    <location>
        <begin position="261"/>
        <end position="415"/>
    </location>
</feature>
<organism evidence="2 3">
    <name type="scientific">Paenimyroides tangerinum</name>
    <dbReference type="NCBI Taxonomy" id="2488728"/>
    <lineage>
        <taxon>Bacteria</taxon>
        <taxon>Pseudomonadati</taxon>
        <taxon>Bacteroidota</taxon>
        <taxon>Flavobacteriia</taxon>
        <taxon>Flavobacteriales</taxon>
        <taxon>Flavobacteriaceae</taxon>
        <taxon>Paenimyroides</taxon>
    </lineage>
</organism>
<dbReference type="AlphaFoldDB" id="A0A3P3WCC0"/>
<dbReference type="Gene3D" id="3.40.50.1110">
    <property type="entry name" value="SGNH hydrolase"/>
    <property type="match status" value="1"/>
</dbReference>
<proteinExistence type="predicted"/>
<dbReference type="InterPro" id="IPR013830">
    <property type="entry name" value="SGNH_hydro"/>
</dbReference>
<accession>A0A3P3WCC0</accession>
<keyword evidence="3" id="KW-1185">Reference proteome</keyword>
<sequence length="438" mass="49250">MILSIIAFVFIKPFLPTKLFPVADTTMKNIVVDSLMLEALAEEDSNAINNDTLQDDNQFVDFNESDYVGYQHLVSFYEKLLQIENGNNDKIRIAFFGDSMNDGDMIVQDFRSNFQDRFGGEGVGFVNVTSESAASRITIKQQFSKKWKSYSFVNTKNLSTSFGISGNVFFPKDTAATNWVSFEASKIKHLTELNNPTLFYGKSESNNGQVLVIRGKDTLYKDLKPSQMVNELTLGSSSQKLKLDFKNAGNVPIFGVDFSGKTGVYVDNFSNRGNSGLPITSIKPAVLSSFNKDLQYDLIVLQYGTNVLGYGSKNFTWYENKMKKVLAHLQEAIPNVPILIISIADKSTKYDSKMQTDSAVIPLMRAQLNYAKQSNATFVNLFQLMGGEGSMIKWADEEPKKANKDYTHFNFRGAKVVSDLIYDKIMFGYDEYKKQSNK</sequence>
<protein>
    <recommendedName>
        <fullName evidence="1">SGNH hydrolase-type esterase domain-containing protein</fullName>
    </recommendedName>
</protein>
<dbReference type="InterPro" id="IPR036514">
    <property type="entry name" value="SGNH_hydro_sf"/>
</dbReference>
<dbReference type="Proteomes" id="UP000275719">
    <property type="component" value="Unassembled WGS sequence"/>
</dbReference>
<dbReference type="Gene3D" id="2.60.120.1360">
    <property type="match status" value="1"/>
</dbReference>